<dbReference type="Proteomes" id="UP000317650">
    <property type="component" value="Chromosome 5"/>
</dbReference>
<evidence type="ECO:0000256" key="1">
    <source>
        <dbReference type="ARBA" id="ARBA00009861"/>
    </source>
</evidence>
<evidence type="ECO:0000256" key="2">
    <source>
        <dbReference type="ARBA" id="ARBA00022679"/>
    </source>
</evidence>
<dbReference type="EMBL" id="PYDT01000003">
    <property type="protein sequence ID" value="THU66639.1"/>
    <property type="molecule type" value="Genomic_DNA"/>
</dbReference>
<name>A0A4S8JWJ3_MUSBA</name>
<keyword evidence="2" id="KW-0808">Transferase</keyword>
<dbReference type="GO" id="GO:0016740">
    <property type="term" value="F:transferase activity"/>
    <property type="evidence" value="ECO:0007669"/>
    <property type="project" value="UniProtKB-KW"/>
</dbReference>
<comment type="caution">
    <text evidence="4">The sequence shown here is derived from an EMBL/GenBank/DDBJ whole genome shotgun (WGS) entry which is preliminary data.</text>
</comment>
<protein>
    <submittedName>
        <fullName evidence="4">Uncharacterized protein</fullName>
    </submittedName>
</protein>
<feature type="region of interest" description="Disordered" evidence="3">
    <location>
        <begin position="113"/>
        <end position="144"/>
    </location>
</feature>
<evidence type="ECO:0000313" key="5">
    <source>
        <dbReference type="Proteomes" id="UP000317650"/>
    </source>
</evidence>
<evidence type="ECO:0000313" key="4">
    <source>
        <dbReference type="EMBL" id="THU66639.1"/>
    </source>
</evidence>
<evidence type="ECO:0000256" key="3">
    <source>
        <dbReference type="SAM" id="MobiDB-lite"/>
    </source>
</evidence>
<dbReference type="InterPro" id="IPR023213">
    <property type="entry name" value="CAT-like_dom_sf"/>
</dbReference>
<comment type="similarity">
    <text evidence="1">Belongs to the plant acyltransferase family.</text>
</comment>
<accession>A0A4S8JWJ3</accession>
<dbReference type="PANTHER" id="PTHR31147:SF66">
    <property type="entry name" value="OS05G0315700 PROTEIN"/>
    <property type="match status" value="1"/>
</dbReference>
<sequence length="628" mass="68677">MGGRRGCGRGCDCDCGSCSWERREGRERKGWAMVAAAATVAATAAATWRKRRRKEKEKERKWEKGAVAVYAAAVSAKEEEEEDSMVEGVATVVAVAAVAAAIAFGKEKEGMRVRESRCDRQPDNIPTIHPQIPPARSNTPPPRRATQGRALFTSVFRAELSPRSFRVMAAPSPPTFTVRRQEPVLVPPSEPTPHEFKRLSDIDDQDGLRTHIPVIQFYRNSVPSISTTGTGGGHRDPAKVIREALGRALVSYYPLAGRLREAPGRKLVVECTGEGVLFVEADADISLEQFGDALHPPLPFLGELLHDVPGSGGILHCPLVLMQVTRLLCGGFVVALRLNHTMADGAGLGQFMNAVGELARGAAAPSVSPVWARELLEARVPPRITCVHREYDPVPPSDARGPATTIVPLDDMVHRSFFFGRADVAALRRCVPPHLRDRSTFDILTACLWRCRTIAISPGDDEEVRVLFIVNARAKRFAGLGLPAGYYGNAIAYATAISTAGELCARPVGYALELVKEAKSMVTEEYMRSVVDLMVLRGRPLYMVRGSYLVSDATRSGLELVDYGWGKPLYGGPAWGRVASFHIRFRNSKGEEGVVVPHYLPRTTMEKFAMELQKLIEEAPPPPMRSSL</sequence>
<dbReference type="STRING" id="52838.A0A4S8JWJ3"/>
<organism evidence="4 5">
    <name type="scientific">Musa balbisiana</name>
    <name type="common">Banana</name>
    <dbReference type="NCBI Taxonomy" id="52838"/>
    <lineage>
        <taxon>Eukaryota</taxon>
        <taxon>Viridiplantae</taxon>
        <taxon>Streptophyta</taxon>
        <taxon>Embryophyta</taxon>
        <taxon>Tracheophyta</taxon>
        <taxon>Spermatophyta</taxon>
        <taxon>Magnoliopsida</taxon>
        <taxon>Liliopsida</taxon>
        <taxon>Zingiberales</taxon>
        <taxon>Musaceae</taxon>
        <taxon>Musa</taxon>
    </lineage>
</organism>
<keyword evidence="5" id="KW-1185">Reference proteome</keyword>
<reference evidence="4 5" key="1">
    <citation type="journal article" date="2019" name="Nat. Plants">
        <title>Genome sequencing of Musa balbisiana reveals subgenome evolution and function divergence in polyploid bananas.</title>
        <authorList>
            <person name="Yao X."/>
        </authorList>
    </citation>
    <scope>NUCLEOTIDE SEQUENCE [LARGE SCALE GENOMIC DNA]</scope>
    <source>
        <strain evidence="5">cv. DH-PKW</strain>
        <tissue evidence="4">Leaves</tissue>
    </source>
</reference>
<dbReference type="AlphaFoldDB" id="A0A4S8JWJ3"/>
<dbReference type="PANTHER" id="PTHR31147">
    <property type="entry name" value="ACYL TRANSFERASE 4"/>
    <property type="match status" value="1"/>
</dbReference>
<proteinExistence type="inferred from homology"/>
<dbReference type="Gene3D" id="3.30.559.10">
    <property type="entry name" value="Chloramphenicol acetyltransferase-like domain"/>
    <property type="match status" value="2"/>
</dbReference>
<dbReference type="Pfam" id="PF02458">
    <property type="entry name" value="Transferase"/>
    <property type="match status" value="1"/>
</dbReference>
<dbReference type="InterPro" id="IPR050898">
    <property type="entry name" value="Plant_acyltransferase"/>
</dbReference>
<feature type="compositionally biased region" description="Basic and acidic residues" evidence="3">
    <location>
        <begin position="113"/>
        <end position="122"/>
    </location>
</feature>
<gene>
    <name evidence="4" type="ORF">C4D60_Mb05t16260</name>
</gene>